<evidence type="ECO:0000313" key="1">
    <source>
        <dbReference type="EMBL" id="SVA30458.1"/>
    </source>
</evidence>
<organism evidence="1">
    <name type="scientific">marine metagenome</name>
    <dbReference type="NCBI Taxonomy" id="408172"/>
    <lineage>
        <taxon>unclassified sequences</taxon>
        <taxon>metagenomes</taxon>
        <taxon>ecological metagenomes</taxon>
    </lineage>
</organism>
<dbReference type="EMBL" id="UINC01006929">
    <property type="protein sequence ID" value="SVA30458.1"/>
    <property type="molecule type" value="Genomic_DNA"/>
</dbReference>
<reference evidence="1" key="1">
    <citation type="submission" date="2018-05" db="EMBL/GenBank/DDBJ databases">
        <authorList>
            <person name="Lanie J.A."/>
            <person name="Ng W.-L."/>
            <person name="Kazmierczak K.M."/>
            <person name="Andrzejewski T.M."/>
            <person name="Davidsen T.M."/>
            <person name="Wayne K.J."/>
            <person name="Tettelin H."/>
            <person name="Glass J.I."/>
            <person name="Rusch D."/>
            <person name="Podicherti R."/>
            <person name="Tsui H.-C.T."/>
            <person name="Winkler M.E."/>
        </authorList>
    </citation>
    <scope>NUCLEOTIDE SEQUENCE</scope>
</reference>
<gene>
    <name evidence="1" type="ORF">METZ01_LOCUS83312</name>
</gene>
<dbReference type="AlphaFoldDB" id="A0A381US51"/>
<proteinExistence type="predicted"/>
<sequence>MIRRRSSANSHPATCRNSAMRWSATLAQSSVGVGSMPFRSHASRTG</sequence>
<name>A0A381US51_9ZZZZ</name>
<protein>
    <submittedName>
        <fullName evidence="1">Uncharacterized protein</fullName>
    </submittedName>
</protein>
<accession>A0A381US51</accession>